<dbReference type="RefSeq" id="XP_009542322.1">
    <property type="nucleotide sequence ID" value="XM_009544027.1"/>
</dbReference>
<organism evidence="2 3">
    <name type="scientific">Heterobasidion irregulare (strain TC 32-1)</name>
    <dbReference type="NCBI Taxonomy" id="747525"/>
    <lineage>
        <taxon>Eukaryota</taxon>
        <taxon>Fungi</taxon>
        <taxon>Dikarya</taxon>
        <taxon>Basidiomycota</taxon>
        <taxon>Agaricomycotina</taxon>
        <taxon>Agaricomycetes</taxon>
        <taxon>Russulales</taxon>
        <taxon>Bondarzewiaceae</taxon>
        <taxon>Heterobasidion</taxon>
        <taxon>Heterobasidion annosum species complex</taxon>
    </lineage>
</organism>
<feature type="region of interest" description="Disordered" evidence="1">
    <location>
        <begin position="1"/>
        <end position="37"/>
    </location>
</feature>
<dbReference type="OrthoDB" id="3266342at2759"/>
<evidence type="ECO:0000313" key="3">
    <source>
        <dbReference type="Proteomes" id="UP000030671"/>
    </source>
</evidence>
<reference evidence="2 3" key="1">
    <citation type="journal article" date="2012" name="New Phytol.">
        <title>Insight into trade-off between wood decay and parasitism from the genome of a fungal forest pathogen.</title>
        <authorList>
            <person name="Olson A."/>
            <person name="Aerts A."/>
            <person name="Asiegbu F."/>
            <person name="Belbahri L."/>
            <person name="Bouzid O."/>
            <person name="Broberg A."/>
            <person name="Canback B."/>
            <person name="Coutinho P.M."/>
            <person name="Cullen D."/>
            <person name="Dalman K."/>
            <person name="Deflorio G."/>
            <person name="van Diepen L.T."/>
            <person name="Dunand C."/>
            <person name="Duplessis S."/>
            <person name="Durling M."/>
            <person name="Gonthier P."/>
            <person name="Grimwood J."/>
            <person name="Fossdal C.G."/>
            <person name="Hansson D."/>
            <person name="Henrissat B."/>
            <person name="Hietala A."/>
            <person name="Himmelstrand K."/>
            <person name="Hoffmeister D."/>
            <person name="Hogberg N."/>
            <person name="James T.Y."/>
            <person name="Karlsson M."/>
            <person name="Kohler A."/>
            <person name="Kues U."/>
            <person name="Lee Y.H."/>
            <person name="Lin Y.C."/>
            <person name="Lind M."/>
            <person name="Lindquist E."/>
            <person name="Lombard V."/>
            <person name="Lucas S."/>
            <person name="Lunden K."/>
            <person name="Morin E."/>
            <person name="Murat C."/>
            <person name="Park J."/>
            <person name="Raffaello T."/>
            <person name="Rouze P."/>
            <person name="Salamov A."/>
            <person name="Schmutz J."/>
            <person name="Solheim H."/>
            <person name="Stahlberg J."/>
            <person name="Velez H."/>
            <person name="de Vries R.P."/>
            <person name="Wiebenga A."/>
            <person name="Woodward S."/>
            <person name="Yakovlev I."/>
            <person name="Garbelotto M."/>
            <person name="Martin F."/>
            <person name="Grigoriev I.V."/>
            <person name="Stenlid J."/>
        </authorList>
    </citation>
    <scope>NUCLEOTIDE SEQUENCE [LARGE SCALE GENOMIC DNA]</scope>
    <source>
        <strain evidence="2 3">TC 32-1</strain>
    </source>
</reference>
<evidence type="ECO:0000313" key="2">
    <source>
        <dbReference type="EMBL" id="ETW85461.1"/>
    </source>
</evidence>
<dbReference type="KEGG" id="hir:HETIRDRAFT_141440"/>
<dbReference type="AlphaFoldDB" id="W4KK86"/>
<keyword evidence="3" id="KW-1185">Reference proteome</keyword>
<accession>W4KK86</accession>
<dbReference type="HOGENOM" id="CLU_2740321_0_0_1"/>
<sequence>MSLSSSQPIQLASPQPHATMSPIPTSHSPTGIVPPQQSKGIFVTYQPDRRPTPDLEDILSKKKVAQTWGRT</sequence>
<proteinExistence type="predicted"/>
<protein>
    <submittedName>
        <fullName evidence="2">Uncharacterized protein</fullName>
    </submittedName>
</protein>
<evidence type="ECO:0000256" key="1">
    <source>
        <dbReference type="SAM" id="MobiDB-lite"/>
    </source>
</evidence>
<dbReference type="Proteomes" id="UP000030671">
    <property type="component" value="Unassembled WGS sequence"/>
</dbReference>
<name>W4KK86_HETIT</name>
<dbReference type="GeneID" id="20667006"/>
<gene>
    <name evidence="2" type="ORF">HETIRDRAFT_141440</name>
</gene>
<dbReference type="EMBL" id="KI925455">
    <property type="protein sequence ID" value="ETW85461.1"/>
    <property type="molecule type" value="Genomic_DNA"/>
</dbReference>
<dbReference type="InParanoid" id="W4KK86"/>